<evidence type="ECO:0000313" key="3">
    <source>
        <dbReference type="Proteomes" id="UP000653454"/>
    </source>
</evidence>
<reference evidence="2" key="1">
    <citation type="submission" date="2020-11" db="EMBL/GenBank/DDBJ databases">
        <authorList>
            <person name="Whiteford S."/>
        </authorList>
    </citation>
    <scope>NUCLEOTIDE SEQUENCE</scope>
</reference>
<dbReference type="Proteomes" id="UP000653454">
    <property type="component" value="Unassembled WGS sequence"/>
</dbReference>
<evidence type="ECO:0000313" key="2">
    <source>
        <dbReference type="EMBL" id="CAG9092092.1"/>
    </source>
</evidence>
<dbReference type="PANTHER" id="PTHR21477:SF13">
    <property type="entry name" value="KIAA0930"/>
    <property type="match status" value="1"/>
</dbReference>
<organism evidence="2 3">
    <name type="scientific">Plutella xylostella</name>
    <name type="common">Diamondback moth</name>
    <name type="synonym">Plutella maculipennis</name>
    <dbReference type="NCBI Taxonomy" id="51655"/>
    <lineage>
        <taxon>Eukaryota</taxon>
        <taxon>Metazoa</taxon>
        <taxon>Ecdysozoa</taxon>
        <taxon>Arthropoda</taxon>
        <taxon>Hexapoda</taxon>
        <taxon>Insecta</taxon>
        <taxon>Pterygota</taxon>
        <taxon>Neoptera</taxon>
        <taxon>Endopterygota</taxon>
        <taxon>Lepidoptera</taxon>
        <taxon>Glossata</taxon>
        <taxon>Ditrysia</taxon>
        <taxon>Yponomeutoidea</taxon>
        <taxon>Plutellidae</taxon>
        <taxon>Plutella</taxon>
    </lineage>
</organism>
<feature type="compositionally biased region" description="Pro residues" evidence="1">
    <location>
        <begin position="30"/>
        <end position="41"/>
    </location>
</feature>
<accession>A0A8S4D0X0</accession>
<gene>
    <name evidence="2" type="ORF">PLXY2_LOCUS1067</name>
</gene>
<dbReference type="Pfam" id="PF09741">
    <property type="entry name" value="DUF2045"/>
    <property type="match status" value="1"/>
</dbReference>
<dbReference type="PANTHER" id="PTHR21477">
    <property type="entry name" value="ZGC:172139"/>
    <property type="match status" value="1"/>
</dbReference>
<dbReference type="AlphaFoldDB" id="A0A8S4D0X0"/>
<keyword evidence="3" id="KW-1185">Reference proteome</keyword>
<evidence type="ECO:0000256" key="1">
    <source>
        <dbReference type="SAM" id="MobiDB-lite"/>
    </source>
</evidence>
<comment type="caution">
    <text evidence="2">The sequence shown here is derived from an EMBL/GenBank/DDBJ whole genome shotgun (WGS) entry which is preliminary data.</text>
</comment>
<dbReference type="InterPro" id="IPR019141">
    <property type="entry name" value="DUF2045"/>
</dbReference>
<proteinExistence type="predicted"/>
<dbReference type="EMBL" id="CAJHNJ030000002">
    <property type="protein sequence ID" value="CAG9092092.1"/>
    <property type="molecule type" value="Genomic_DNA"/>
</dbReference>
<name>A0A8S4D0X0_PLUXY</name>
<feature type="region of interest" description="Disordered" evidence="1">
    <location>
        <begin position="1"/>
        <end position="61"/>
    </location>
</feature>
<protein>
    <submittedName>
        <fullName evidence="2">(diamondback moth) hypothetical protein</fullName>
    </submittedName>
</protein>
<sequence length="108" mass="11720">MTSRRDETAQPPARRAAPAPPPGARALGVPPRPRPAPPGPQSNPVYASPSRRKMDTKGDGEEMTYPHICFMVDNFDEVSLCDEPLRLMQADSSHLGPCPNTINTNSRA</sequence>